<organism evidence="8 9">
    <name type="scientific">Rhododendron griersonianum</name>
    <dbReference type="NCBI Taxonomy" id="479676"/>
    <lineage>
        <taxon>Eukaryota</taxon>
        <taxon>Viridiplantae</taxon>
        <taxon>Streptophyta</taxon>
        <taxon>Embryophyta</taxon>
        <taxon>Tracheophyta</taxon>
        <taxon>Spermatophyta</taxon>
        <taxon>Magnoliopsida</taxon>
        <taxon>eudicotyledons</taxon>
        <taxon>Gunneridae</taxon>
        <taxon>Pentapetalae</taxon>
        <taxon>asterids</taxon>
        <taxon>Ericales</taxon>
        <taxon>Ericaceae</taxon>
        <taxon>Ericoideae</taxon>
        <taxon>Rhodoreae</taxon>
        <taxon>Rhododendron</taxon>
    </lineage>
</organism>
<dbReference type="SMART" id="SM00367">
    <property type="entry name" value="LRR_CC"/>
    <property type="match status" value="14"/>
</dbReference>
<dbReference type="GO" id="GO:0005634">
    <property type="term" value="C:nucleus"/>
    <property type="evidence" value="ECO:0007669"/>
    <property type="project" value="UniProtKB-SubCell"/>
</dbReference>
<dbReference type="Pfam" id="PF00646">
    <property type="entry name" value="F-box"/>
    <property type="match status" value="1"/>
</dbReference>
<comment type="caution">
    <text evidence="8">The sequence shown here is derived from an EMBL/GenBank/DDBJ whole genome shotgun (WGS) entry which is preliminary data.</text>
</comment>
<keyword evidence="4" id="KW-0833">Ubl conjugation pathway</keyword>
<keyword evidence="5" id="KW-0539">Nucleus</keyword>
<dbReference type="FunFam" id="3.80.10.10:FF:000473">
    <property type="entry name" value="EIN3-binding F-box protein 1"/>
    <property type="match status" value="1"/>
</dbReference>
<comment type="subcellular location">
    <subcellularLocation>
        <location evidence="1">Nucleus</location>
    </subcellularLocation>
</comment>
<evidence type="ECO:0008006" key="10">
    <source>
        <dbReference type="Google" id="ProtNLM"/>
    </source>
</evidence>
<dbReference type="InterPro" id="IPR057207">
    <property type="entry name" value="FBXL15_LRR"/>
</dbReference>
<dbReference type="PANTHER" id="PTHR13318">
    <property type="entry name" value="PARTNER OF PAIRED, ISOFORM B-RELATED"/>
    <property type="match status" value="1"/>
</dbReference>
<dbReference type="FunFam" id="3.80.10.10:FF:000595">
    <property type="entry name" value="EIN3-binding F-box protein 1"/>
    <property type="match status" value="1"/>
</dbReference>
<protein>
    <recommendedName>
        <fullName evidence="10">EIN3-binding F-box protein 1</fullName>
    </recommendedName>
</protein>
<dbReference type="FunFam" id="3.80.10.10:FF:000451">
    <property type="entry name" value="EIN3-binding F-box protein 1"/>
    <property type="match status" value="1"/>
</dbReference>
<dbReference type="SUPFAM" id="SSF52047">
    <property type="entry name" value="RNI-like"/>
    <property type="match status" value="2"/>
</dbReference>
<reference evidence="8" key="1">
    <citation type="submission" date="2020-08" db="EMBL/GenBank/DDBJ databases">
        <title>Plant Genome Project.</title>
        <authorList>
            <person name="Zhang R.-G."/>
        </authorList>
    </citation>
    <scope>NUCLEOTIDE SEQUENCE</scope>
    <source>
        <strain evidence="8">WSP0</strain>
        <tissue evidence="8">Leaf</tissue>
    </source>
</reference>
<dbReference type="InterPro" id="IPR001810">
    <property type="entry name" value="F-box_dom"/>
</dbReference>
<evidence type="ECO:0000256" key="1">
    <source>
        <dbReference type="ARBA" id="ARBA00004123"/>
    </source>
</evidence>
<evidence type="ECO:0000256" key="5">
    <source>
        <dbReference type="ARBA" id="ARBA00023242"/>
    </source>
</evidence>
<dbReference type="CDD" id="cd22159">
    <property type="entry name" value="F-box_AtTIR1-like"/>
    <property type="match status" value="1"/>
</dbReference>
<dbReference type="EMBL" id="JACTNZ010000001">
    <property type="protein sequence ID" value="KAG5564442.1"/>
    <property type="molecule type" value="Genomic_DNA"/>
</dbReference>
<evidence type="ECO:0000256" key="3">
    <source>
        <dbReference type="ARBA" id="ARBA00022745"/>
    </source>
</evidence>
<evidence type="ECO:0000313" key="8">
    <source>
        <dbReference type="EMBL" id="KAG5564442.1"/>
    </source>
</evidence>
<dbReference type="GO" id="GO:0009873">
    <property type="term" value="P:ethylene-activated signaling pathway"/>
    <property type="evidence" value="ECO:0007669"/>
    <property type="project" value="UniProtKB-KW"/>
</dbReference>
<gene>
    <name evidence="8" type="ORF">RHGRI_000584</name>
</gene>
<dbReference type="SUPFAM" id="SSF81383">
    <property type="entry name" value="F-box domain"/>
    <property type="match status" value="1"/>
</dbReference>
<accession>A0AAV6LHK7</accession>
<feature type="domain" description="F-box/LRR-repeat protein 15-like leucin rich repeat" evidence="7">
    <location>
        <begin position="259"/>
        <end position="497"/>
    </location>
</feature>
<feature type="domain" description="F-box" evidence="6">
    <location>
        <begin position="151"/>
        <end position="190"/>
    </location>
</feature>
<feature type="domain" description="F-box/LRR-repeat protein 15-like leucin rich repeat" evidence="7">
    <location>
        <begin position="593"/>
        <end position="721"/>
    </location>
</feature>
<dbReference type="GO" id="GO:0019005">
    <property type="term" value="C:SCF ubiquitin ligase complex"/>
    <property type="evidence" value="ECO:0007669"/>
    <property type="project" value="TreeGrafter"/>
</dbReference>
<comment type="pathway">
    <text evidence="2">Protein modification; protein ubiquitination.</text>
</comment>
<dbReference type="GO" id="GO:0031146">
    <property type="term" value="P:SCF-dependent proteasomal ubiquitin-dependent protein catabolic process"/>
    <property type="evidence" value="ECO:0007669"/>
    <property type="project" value="TreeGrafter"/>
</dbReference>
<dbReference type="InterPro" id="IPR032675">
    <property type="entry name" value="LRR_dom_sf"/>
</dbReference>
<evidence type="ECO:0000256" key="4">
    <source>
        <dbReference type="ARBA" id="ARBA00022786"/>
    </source>
</evidence>
<evidence type="ECO:0000313" key="9">
    <source>
        <dbReference type="Proteomes" id="UP000823749"/>
    </source>
</evidence>
<dbReference type="GO" id="GO:0010105">
    <property type="term" value="P:negative regulation of ethylene-activated signaling pathway"/>
    <property type="evidence" value="ECO:0007669"/>
    <property type="project" value="UniProtKB-ARBA"/>
</dbReference>
<dbReference type="Gene3D" id="3.80.10.10">
    <property type="entry name" value="Ribonuclease Inhibitor"/>
    <property type="match status" value="5"/>
</dbReference>
<evidence type="ECO:0000259" key="6">
    <source>
        <dbReference type="Pfam" id="PF00646"/>
    </source>
</evidence>
<dbReference type="InterPro" id="IPR006553">
    <property type="entry name" value="Leu-rich_rpt_Cys-con_subtyp"/>
</dbReference>
<proteinExistence type="predicted"/>
<evidence type="ECO:0000259" key="7">
    <source>
        <dbReference type="Pfam" id="PF25372"/>
    </source>
</evidence>
<keyword evidence="3" id="KW-0936">Ethylene signaling pathway</keyword>
<dbReference type="Proteomes" id="UP000823749">
    <property type="component" value="Chromosome 1"/>
</dbReference>
<dbReference type="Pfam" id="PF25372">
    <property type="entry name" value="DUF7885"/>
    <property type="match status" value="2"/>
</dbReference>
<name>A0AAV6LHK7_9ERIC</name>
<sequence length="729" mass="78075">MYLLNCNKHTISLYPSLSLSLYIFPSPPFLPYWVGVFWCVLQPSIPVNAIGTTRISIRVPARLCVVFGDRSDPFCSRFWGLFSQPNMPALVNYSGDDEFHSGGSIYSMDSSRMCSISSHLDMYCPPSKRARISSAYASSYNMFEEEKTTSIDLLPDECLFEILRRLPGGQARSASACVSKRWLMLLGSVRNSERSEVNEPSNEADMVCSNEGIEAESHGYLTRCLEGKKATDTRLAAIAVGTSSRGGLGKLSIRGTNSTRGVTNIGISAIARGCPSLKVLSLWNVPSVGDEGLVEIAKECHLLEKLDITKCPLVSNKGLVAIAQKSPNLTSLTIESCPNISNEGLQAITRCCPKLQSISIRDCPFVGDQGVASLLSSASSTLMKVKLQALSITDFSLAVIGHYGKAITSLTLSGLRNVSEKGFWVMGNAHGLENLITLSISSCRGTTDVSLEAIGKGCAKLKHMCLTKCCFVSDGGMVAFAKAAGSLESLQLEECNRITQFGILGALSNCRSKLKSLSLVKCLGIRDLPMEMSSLSPCDSLRCLSIKSCPGFGNTSFAMVGKLCPKLQYIDLSGFCGINDSGLLPLVEGCVSGLVKVNLSGCSNLTDEVVSAIARLHGGTLEVLNLDGCMKVTNKSLSEVVSNCLVLNDLDVAKCSITDSGIATLACGDHLNLQILSLSGCSKVSDRSLPSLLKLGRTLVGLNLQHCNSISNSTVELLMENLWKCDILS</sequence>
<dbReference type="InterPro" id="IPR036047">
    <property type="entry name" value="F-box-like_dom_sf"/>
</dbReference>
<keyword evidence="9" id="KW-1185">Reference proteome</keyword>
<evidence type="ECO:0000256" key="2">
    <source>
        <dbReference type="ARBA" id="ARBA00004906"/>
    </source>
</evidence>
<dbReference type="AlphaFoldDB" id="A0AAV6LHK7"/>